<dbReference type="AlphaFoldDB" id="A0A553NT23"/>
<evidence type="ECO:0000313" key="7">
    <source>
        <dbReference type="Proteomes" id="UP000318571"/>
    </source>
</evidence>
<dbReference type="Proteomes" id="UP000318571">
    <property type="component" value="Chromosome 1"/>
</dbReference>
<evidence type="ECO:0008006" key="8">
    <source>
        <dbReference type="Google" id="ProtNLM"/>
    </source>
</evidence>
<keyword evidence="4" id="KW-0949">S-adenosyl-L-methionine</keyword>
<dbReference type="STRING" id="6832.A0A553NT23"/>
<keyword evidence="7" id="KW-1185">Reference proteome</keyword>
<gene>
    <name evidence="6" type="ORF">TCAL_02486</name>
</gene>
<dbReference type="GO" id="GO:0005739">
    <property type="term" value="C:mitochondrion"/>
    <property type="evidence" value="ECO:0007669"/>
    <property type="project" value="TreeGrafter"/>
</dbReference>
<evidence type="ECO:0000256" key="4">
    <source>
        <dbReference type="ARBA" id="ARBA00022691"/>
    </source>
</evidence>
<evidence type="ECO:0000256" key="5">
    <source>
        <dbReference type="SAM" id="MobiDB-lite"/>
    </source>
</evidence>
<sequence length="253" mass="27569">MAMPQRPQTNDIGSPALPLPIPKEVSPPACDDCQRLQTEMAANPGGPKMNTTGWILLGITGVGSTKRTDYTPDLASSLLSHLSIGGSAVALTVLCGPFVTPALRKVCLPYVPATTAQVENVFTALKGRSGSLVDIGSGDGRIVYAGAQRGFRAHGIELNPWLVLFAQLRARRWGLNRSATFARQDLWQSDLRHFDNVVIFGVQEMMPQLEAKLDRELSVKSCVVACRFPFPNWKPINVVGEGIDTVWLYRPKT</sequence>
<dbReference type="OMA" id="NPWLVAY"/>
<accession>A0A553NT23</accession>
<comment type="similarity">
    <text evidence="1">Belongs to the ANT/ATPSC lysine N-methyltransferase family.</text>
</comment>
<keyword evidence="3" id="KW-0808">Transferase</keyword>
<evidence type="ECO:0000313" key="6">
    <source>
        <dbReference type="EMBL" id="TRY68585.1"/>
    </source>
</evidence>
<dbReference type="Gene3D" id="3.40.50.150">
    <property type="entry name" value="Vaccinia Virus protein VP39"/>
    <property type="match status" value="1"/>
</dbReference>
<dbReference type="EMBL" id="VCGU01000010">
    <property type="protein sequence ID" value="TRY68585.1"/>
    <property type="molecule type" value="Genomic_DNA"/>
</dbReference>
<keyword evidence="2" id="KW-0489">Methyltransferase</keyword>
<proteinExistence type="inferred from homology"/>
<evidence type="ECO:0000256" key="2">
    <source>
        <dbReference type="ARBA" id="ARBA00022603"/>
    </source>
</evidence>
<dbReference type="PANTHER" id="PTHR13610:SF9">
    <property type="entry name" value="FI06469P"/>
    <property type="match status" value="1"/>
</dbReference>
<dbReference type="InterPro" id="IPR026170">
    <property type="entry name" value="FAM173A/B"/>
</dbReference>
<protein>
    <recommendedName>
        <fullName evidence="8">Methyltransferase domain-containing protein</fullName>
    </recommendedName>
</protein>
<dbReference type="GO" id="GO:0032259">
    <property type="term" value="P:methylation"/>
    <property type="evidence" value="ECO:0007669"/>
    <property type="project" value="UniProtKB-KW"/>
</dbReference>
<evidence type="ECO:0000256" key="3">
    <source>
        <dbReference type="ARBA" id="ARBA00022679"/>
    </source>
</evidence>
<reference evidence="6 7" key="1">
    <citation type="journal article" date="2018" name="Nat. Ecol. Evol.">
        <title>Genomic signatures of mitonuclear coevolution across populations of Tigriopus californicus.</title>
        <authorList>
            <person name="Barreto F.S."/>
            <person name="Watson E.T."/>
            <person name="Lima T.G."/>
            <person name="Willett C.S."/>
            <person name="Edmands S."/>
            <person name="Li W."/>
            <person name="Burton R.S."/>
        </authorList>
    </citation>
    <scope>NUCLEOTIDE SEQUENCE [LARGE SCALE GENOMIC DNA]</scope>
    <source>
        <strain evidence="6 7">San Diego</strain>
    </source>
</reference>
<feature type="compositionally biased region" description="Polar residues" evidence="5">
    <location>
        <begin position="1"/>
        <end position="12"/>
    </location>
</feature>
<evidence type="ECO:0000256" key="1">
    <source>
        <dbReference type="ARBA" id="ARBA00010633"/>
    </source>
</evidence>
<dbReference type="GO" id="GO:1905706">
    <property type="term" value="P:regulation of mitochondrial ATP synthesis coupled proton transport"/>
    <property type="evidence" value="ECO:0007669"/>
    <property type="project" value="TreeGrafter"/>
</dbReference>
<dbReference type="SUPFAM" id="SSF53335">
    <property type="entry name" value="S-adenosyl-L-methionine-dependent methyltransferases"/>
    <property type="match status" value="1"/>
</dbReference>
<dbReference type="PANTHER" id="PTHR13610">
    <property type="entry name" value="METHYLTRANSFERASE DOMAIN-CONTAINING PROTEIN"/>
    <property type="match status" value="1"/>
</dbReference>
<feature type="region of interest" description="Disordered" evidence="5">
    <location>
        <begin position="1"/>
        <end position="20"/>
    </location>
</feature>
<dbReference type="InterPro" id="IPR029063">
    <property type="entry name" value="SAM-dependent_MTases_sf"/>
</dbReference>
<comment type="caution">
    <text evidence="6">The sequence shown here is derived from an EMBL/GenBank/DDBJ whole genome shotgun (WGS) entry which is preliminary data.</text>
</comment>
<name>A0A553NT23_TIGCA</name>
<dbReference type="GO" id="GO:0016279">
    <property type="term" value="F:protein-lysine N-methyltransferase activity"/>
    <property type="evidence" value="ECO:0007669"/>
    <property type="project" value="InterPro"/>
</dbReference>
<organism evidence="6 7">
    <name type="scientific">Tigriopus californicus</name>
    <name type="common">Marine copepod</name>
    <dbReference type="NCBI Taxonomy" id="6832"/>
    <lineage>
        <taxon>Eukaryota</taxon>
        <taxon>Metazoa</taxon>
        <taxon>Ecdysozoa</taxon>
        <taxon>Arthropoda</taxon>
        <taxon>Crustacea</taxon>
        <taxon>Multicrustacea</taxon>
        <taxon>Hexanauplia</taxon>
        <taxon>Copepoda</taxon>
        <taxon>Harpacticoida</taxon>
        <taxon>Harpacticidae</taxon>
        <taxon>Tigriopus</taxon>
    </lineage>
</organism>